<dbReference type="eggNOG" id="ENOG502SE9I">
    <property type="taxonomic scope" value="Eukaryota"/>
</dbReference>
<evidence type="ECO:0008006" key="3">
    <source>
        <dbReference type="Google" id="ProtNLM"/>
    </source>
</evidence>
<keyword evidence="2" id="KW-1185">Reference proteome</keyword>
<evidence type="ECO:0000313" key="1">
    <source>
        <dbReference type="EMBL" id="KNC80872.1"/>
    </source>
</evidence>
<dbReference type="AlphaFoldDB" id="A0A0L0FVK3"/>
<name>A0A0L0FVK3_9EUKA</name>
<accession>A0A0L0FVK3</accession>
<dbReference type="STRING" id="667725.A0A0L0FVK3"/>
<dbReference type="EMBL" id="KQ242095">
    <property type="protein sequence ID" value="KNC80872.1"/>
    <property type="molecule type" value="Genomic_DNA"/>
</dbReference>
<protein>
    <recommendedName>
        <fullName evidence="3">N-acetyltransferase domain-containing protein</fullName>
    </recommendedName>
</protein>
<reference evidence="1 2" key="1">
    <citation type="submission" date="2011-02" db="EMBL/GenBank/DDBJ databases">
        <title>The Genome Sequence of Sphaeroforma arctica JP610.</title>
        <authorList>
            <consortium name="The Broad Institute Genome Sequencing Platform"/>
            <person name="Russ C."/>
            <person name="Cuomo C."/>
            <person name="Young S.K."/>
            <person name="Zeng Q."/>
            <person name="Gargeya S."/>
            <person name="Alvarado L."/>
            <person name="Berlin A."/>
            <person name="Chapman S.B."/>
            <person name="Chen Z."/>
            <person name="Freedman E."/>
            <person name="Gellesch M."/>
            <person name="Goldberg J."/>
            <person name="Griggs A."/>
            <person name="Gujja S."/>
            <person name="Heilman E."/>
            <person name="Heiman D."/>
            <person name="Howarth C."/>
            <person name="Mehta T."/>
            <person name="Neiman D."/>
            <person name="Pearson M."/>
            <person name="Roberts A."/>
            <person name="Saif S."/>
            <person name="Shea T."/>
            <person name="Shenoy N."/>
            <person name="Sisk P."/>
            <person name="Stolte C."/>
            <person name="Sykes S."/>
            <person name="White J."/>
            <person name="Yandava C."/>
            <person name="Burger G."/>
            <person name="Gray M.W."/>
            <person name="Holland P.W.H."/>
            <person name="King N."/>
            <person name="Lang F.B.F."/>
            <person name="Roger A.J."/>
            <person name="Ruiz-Trillo I."/>
            <person name="Haas B."/>
            <person name="Nusbaum C."/>
            <person name="Birren B."/>
        </authorList>
    </citation>
    <scope>NUCLEOTIDE SEQUENCE [LARGE SCALE GENOMIC DNA]</scope>
    <source>
        <strain evidence="1 2">JP610</strain>
    </source>
</reference>
<sequence>MTASHRSWSSDQVRIETNKTLETTGGHTWEAAIKLFDFIGSQQEICDLDRGNERLLELGSGTGWLGIALTLNLPNIESITLTEQACGGALAYLQDNVSKHAHLLPRTDAIVTATLDWTKPLDSELVQACGEGSLVFGSDLLYNSDGVEMLPKVLAAFCAAGATVLYAHTLNRYEFFDADFFFALRRENLLVRELWCDTEPPPEYTHSDERFCNAFPNSRVAILDIRMGTRSNSKIDLTTNSRVTILNPVEMPSGTENSAQPDALREQVILYMADKVDQSACANLHTASWKSTYRDILPHDFLYNGGVEVMMNDMWADKYRSPTQLTIAARDTFGQMLGFVHMDVDESMIDVKKGFYLDNMHVVGTGKGLGFLLFKTLVQRLCLMHRISLGCITNNGKYCHNDANSSVKVFEQKHCTAIETANDQVSSQQKQTTKTHDMNGRVSCGCTDRPVKLWLKVFESNTAAVRAYERWGGVISDERLKFSDQKLGKMCLESKRDNSPENSTGSDLTVLVMTWSDARSVFL</sequence>
<dbReference type="PANTHER" id="PTHR14614:SF132">
    <property type="entry name" value="PROTEIN-LYSINE METHYLTRANSFERASE C42C1.13"/>
    <property type="match status" value="1"/>
</dbReference>
<dbReference type="Gene3D" id="3.40.50.150">
    <property type="entry name" value="Vaccinia Virus protein VP39"/>
    <property type="match status" value="1"/>
</dbReference>
<dbReference type="SUPFAM" id="SSF55729">
    <property type="entry name" value="Acyl-CoA N-acyltransferases (Nat)"/>
    <property type="match status" value="1"/>
</dbReference>
<evidence type="ECO:0000313" key="2">
    <source>
        <dbReference type="Proteomes" id="UP000054560"/>
    </source>
</evidence>
<dbReference type="GeneID" id="25907275"/>
<dbReference type="Gene3D" id="3.40.630.30">
    <property type="match status" value="1"/>
</dbReference>
<dbReference type="InterPro" id="IPR019410">
    <property type="entry name" value="Methyltransf_16"/>
</dbReference>
<proteinExistence type="predicted"/>
<dbReference type="RefSeq" id="XP_014154774.1">
    <property type="nucleotide sequence ID" value="XM_014299299.1"/>
</dbReference>
<dbReference type="InterPro" id="IPR016181">
    <property type="entry name" value="Acyl_CoA_acyltransferase"/>
</dbReference>
<organism evidence="1 2">
    <name type="scientific">Sphaeroforma arctica JP610</name>
    <dbReference type="NCBI Taxonomy" id="667725"/>
    <lineage>
        <taxon>Eukaryota</taxon>
        <taxon>Ichthyosporea</taxon>
        <taxon>Ichthyophonida</taxon>
        <taxon>Sphaeroforma</taxon>
    </lineage>
</organism>
<dbReference type="PANTHER" id="PTHR14614">
    <property type="entry name" value="HEPATOCELLULAR CARCINOMA-ASSOCIATED ANTIGEN"/>
    <property type="match status" value="1"/>
</dbReference>
<gene>
    <name evidence="1" type="ORF">SARC_06771</name>
</gene>
<dbReference type="Proteomes" id="UP000054560">
    <property type="component" value="Unassembled WGS sequence"/>
</dbReference>
<dbReference type="Pfam" id="PF10294">
    <property type="entry name" value="Methyltransf_16"/>
    <property type="match status" value="1"/>
</dbReference>
<dbReference type="OrthoDB" id="46564at2759"/>
<dbReference type="InterPro" id="IPR029063">
    <property type="entry name" value="SAM-dependent_MTases_sf"/>
</dbReference>
<dbReference type="SUPFAM" id="SSF53335">
    <property type="entry name" value="S-adenosyl-L-methionine-dependent methyltransferases"/>
    <property type="match status" value="1"/>
</dbReference>